<dbReference type="HOGENOM" id="CLU_1253913_0_0_6"/>
<reference evidence="2 3" key="1">
    <citation type="submission" date="2006-03" db="EMBL/GenBank/DDBJ databases">
        <authorList>
            <person name="Pinhassi J."/>
            <person name="Pedros-Alio C."/>
            <person name="Ferriera S."/>
            <person name="Johnson J."/>
            <person name="Kravitz S."/>
            <person name="Halpern A."/>
            <person name="Remington K."/>
            <person name="Beeson K."/>
            <person name="Tran B."/>
            <person name="Rogers Y.-H."/>
            <person name="Friedman R."/>
            <person name="Venter J.C."/>
        </authorList>
    </citation>
    <scope>NUCLEOTIDE SEQUENCE [LARGE SCALE GENOMIC DNA]</scope>
    <source>
        <strain evidence="2 3">RED65</strain>
    </source>
</reference>
<proteinExistence type="predicted"/>
<comment type="caution">
    <text evidence="2">The sequence shown here is derived from an EMBL/GenBank/DDBJ whole genome shotgun (WGS) entry which is preliminary data.</text>
</comment>
<feature type="region of interest" description="Disordered" evidence="1">
    <location>
        <begin position="162"/>
        <end position="198"/>
    </location>
</feature>
<evidence type="ECO:0000256" key="1">
    <source>
        <dbReference type="SAM" id="MobiDB-lite"/>
    </source>
</evidence>
<dbReference type="EMBL" id="AAQH01000011">
    <property type="protein sequence ID" value="EAT11990.1"/>
    <property type="molecule type" value="Genomic_DNA"/>
</dbReference>
<evidence type="ECO:0008006" key="4">
    <source>
        <dbReference type="Google" id="ProtNLM"/>
    </source>
</evidence>
<evidence type="ECO:0000313" key="2">
    <source>
        <dbReference type="EMBL" id="EAT11990.1"/>
    </source>
</evidence>
<keyword evidence="3" id="KW-1185">Reference proteome</keyword>
<gene>
    <name evidence="2" type="ORF">RED65_11635</name>
</gene>
<sequence length="220" mass="25018">MRPFFEFTNSAPTQLIDQKSISFKRCIEENMLVFTITNNVTEEVWVGTCKDSSDERFQQYQEAMALGIKHQFYKDLDDFGVQNFTVEDFDVADDREMLRDLFDEAMETYNGKSLVGVKTTLGKTSIATAAPLRSTIKKAKAESEKRTQLNTSKVAAPAIKKEKLPTGRTNAKKEKLIKEKIAQEKAERESKKSKQIMEQADEMAAILARLDSRGSSLRKR</sequence>
<name>Q1N161_9GAMM</name>
<protein>
    <recommendedName>
        <fullName evidence="4">GIY-YIG domain-containing protein</fullName>
    </recommendedName>
</protein>
<evidence type="ECO:0000313" key="3">
    <source>
        <dbReference type="Proteomes" id="UP000004263"/>
    </source>
</evidence>
<feature type="compositionally biased region" description="Basic and acidic residues" evidence="1">
    <location>
        <begin position="162"/>
        <end position="192"/>
    </location>
</feature>
<accession>Q1N161</accession>
<dbReference type="Proteomes" id="UP000004263">
    <property type="component" value="Unassembled WGS sequence"/>
</dbReference>
<dbReference type="CDD" id="cd10443">
    <property type="entry name" value="GIY-YIG_HE_Tlr8p_PBC-V_like"/>
    <property type="match status" value="1"/>
</dbReference>
<organism evidence="2 3">
    <name type="scientific">Bermanella marisrubri</name>
    <dbReference type="NCBI Taxonomy" id="207949"/>
    <lineage>
        <taxon>Bacteria</taxon>
        <taxon>Pseudomonadati</taxon>
        <taxon>Pseudomonadota</taxon>
        <taxon>Gammaproteobacteria</taxon>
        <taxon>Oceanospirillales</taxon>
        <taxon>Oceanospirillaceae</taxon>
        <taxon>Bermanella</taxon>
    </lineage>
</organism>
<dbReference type="AlphaFoldDB" id="Q1N161"/>